<dbReference type="CDD" id="cd03024">
    <property type="entry name" value="DsbA_FrnE"/>
    <property type="match status" value="1"/>
</dbReference>
<dbReference type="SUPFAM" id="SSF51197">
    <property type="entry name" value="Clavaminate synthase-like"/>
    <property type="match status" value="2"/>
</dbReference>
<name>A0AA36ND58_9DINO</name>
<dbReference type="InterPro" id="IPR027443">
    <property type="entry name" value="IPNS-like_sf"/>
</dbReference>
<dbReference type="CDD" id="cd02440">
    <property type="entry name" value="AdoMet_MTases"/>
    <property type="match status" value="1"/>
</dbReference>
<dbReference type="Gene3D" id="2.60.120.330">
    <property type="entry name" value="B-lactam Antibiotic, Isopenicillin N Synthase, Chain"/>
    <property type="match status" value="2"/>
</dbReference>
<dbReference type="Pfam" id="PF01323">
    <property type="entry name" value="DSBA"/>
    <property type="match status" value="1"/>
</dbReference>
<dbReference type="GO" id="GO:0008757">
    <property type="term" value="F:S-adenosylmethionine-dependent methyltransferase activity"/>
    <property type="evidence" value="ECO:0007669"/>
    <property type="project" value="InterPro"/>
</dbReference>
<dbReference type="InterPro" id="IPR036249">
    <property type="entry name" value="Thioredoxin-like_sf"/>
</dbReference>
<organism evidence="4 5">
    <name type="scientific">Effrenium voratum</name>
    <dbReference type="NCBI Taxonomy" id="2562239"/>
    <lineage>
        <taxon>Eukaryota</taxon>
        <taxon>Sar</taxon>
        <taxon>Alveolata</taxon>
        <taxon>Dinophyceae</taxon>
        <taxon>Suessiales</taxon>
        <taxon>Symbiodiniaceae</taxon>
        <taxon>Effrenium</taxon>
    </lineage>
</organism>
<comment type="caution">
    <text evidence="4">The sequence shown here is derived from an EMBL/GenBank/DDBJ whole genome shotgun (WGS) entry which is preliminary data.</text>
</comment>
<feature type="region of interest" description="Disordered" evidence="1">
    <location>
        <begin position="261"/>
        <end position="537"/>
    </location>
</feature>
<keyword evidence="5" id="KW-1185">Reference proteome</keyword>
<evidence type="ECO:0000313" key="5">
    <source>
        <dbReference type="Proteomes" id="UP001178507"/>
    </source>
</evidence>
<dbReference type="SUPFAM" id="SSF52833">
    <property type="entry name" value="Thioredoxin-like"/>
    <property type="match status" value="1"/>
</dbReference>
<evidence type="ECO:0008006" key="6">
    <source>
        <dbReference type="Google" id="ProtNLM"/>
    </source>
</evidence>
<dbReference type="Gene3D" id="3.40.50.150">
    <property type="entry name" value="Vaccinia Virus protein VP39"/>
    <property type="match status" value="1"/>
</dbReference>
<dbReference type="InterPro" id="IPR013216">
    <property type="entry name" value="Methyltransf_11"/>
</dbReference>
<feature type="domain" description="Methyltransferase type 11" evidence="3">
    <location>
        <begin position="1119"/>
        <end position="1168"/>
    </location>
</feature>
<dbReference type="Gene3D" id="3.40.30.10">
    <property type="entry name" value="Glutaredoxin"/>
    <property type="match status" value="1"/>
</dbReference>
<dbReference type="PANTHER" id="PTHR43036:SF2">
    <property type="entry name" value="OS04G0481300 PROTEIN"/>
    <property type="match status" value="1"/>
</dbReference>
<evidence type="ECO:0000259" key="3">
    <source>
        <dbReference type="Pfam" id="PF08241"/>
    </source>
</evidence>
<dbReference type="SUPFAM" id="SSF53335">
    <property type="entry name" value="S-adenosyl-L-methionine-dependent methyltransferases"/>
    <property type="match status" value="1"/>
</dbReference>
<dbReference type="InterPro" id="IPR029063">
    <property type="entry name" value="SAM-dependent_MTases_sf"/>
</dbReference>
<dbReference type="EMBL" id="CAUJNA010003320">
    <property type="protein sequence ID" value="CAJ1399021.1"/>
    <property type="molecule type" value="Genomic_DNA"/>
</dbReference>
<accession>A0AA36ND58</accession>
<sequence length="1235" mass="133643">MLGFPLGLKSSVQYITKSRWRLRSVGPLAGCLNVMNGSMHLVSIKAQSTVAGVQATKAPGAAHAEPVVTIPYDKLQALSPDALEKLRKAFVGPHAYGAVAITNIPSYGELKRKAFRAGIDLALLDADGRKTAAAVNNTYPGWSGTPGSETHPLQSSFLFNVKEELPGGKPDPFFGKNIFPSEEYKKTWVSFSTLMYSTALQVLRGCDRLMEREVKHWQGRSLECLGDQGPALAGRFICYDSGFTREDRLLEQAEALAAAENSSSQVASAPAGRQVGHADDGLASMRTHSTPVKSAGHAGDGLASMRTHSTPVKTAGHAGDGLASMRTHSTPVKSAGHAGDGLASMRTHSTPVKTAGHAGDGLASMRTHSTPVKSAGHAGDGLASMRTHSTPVKTAGHAGDGLASMRTHSTPVKSAGHAGDGLASMRTHSTPVKTAGHAGDGLASMRTHSTPVKSAGHAGDGLASMRTHSTPVKTAGHAGDGLASMRTHSTPVKSAGHAGDGLASMRTHSTPVKTSGHAGDGLASTRTHSMPVKSAGLGGEFQASSRAQAAFSTIAEPSASTDYDSLDGFDPFGESAILTENSEEAANETDYWLPWHIDSNFVTILHQEMYADFTTGEFVPPPVNTGLKMMNEVGQTTLLDCDGHDTMLLQFGAFGQIYTGGQIQACRHAVMNPVLPGLTRFNFCNFWYVPWQTVCQAPEGMADSAVNKGWNAMMDEQYLDITMRQSFSAFRQFMVSPEARLQFADSQRFKELSEVLPMVRQHKPGAAGGKLNIQVDVLTDVRCPFSFISQKNLETAIRNQSLQDQVAVRYHPIFLNPNIPKEGLNLDDYLWWEFGHSKEYARSADYPLRKHGREAGIDMNPERRVVNTFDAFCLIEAAQEKGVQHELVQLLSHWYFEAAKDISDAEVLKAAAEAVGLQGEAALARAKELRPLVQSRYEEMSAMLGEVPHFLLREQASGKGLEVGGLRTVESWEQVLQDVLERGNFMGMTIDGPHGQEVRLEVANPFGAVSHALPAQHGWVPESWPYEDADFLRMDERPDVVFHEQPKLVQHLDENSLHHLTKVYDAIFKALPDDFAVLDLCSSWVSHYPEDVRRASQVAVHGLNMAELHANPQATERHVQDLNSEAALPWAAGSFDLVTLALSVQYLTNPRAVFAEMQRVLKPGGMAVVAFSHRCFIEKAVKVWAEDTSNGEGQAHLICQYFQHGPKNGWEKVATADVSPTHGDPLWLVTAVKPK</sequence>
<dbReference type="Proteomes" id="UP001178507">
    <property type="component" value="Unassembled WGS sequence"/>
</dbReference>
<reference evidence="4" key="1">
    <citation type="submission" date="2023-08" db="EMBL/GenBank/DDBJ databases">
        <authorList>
            <person name="Chen Y."/>
            <person name="Shah S."/>
            <person name="Dougan E. K."/>
            <person name="Thang M."/>
            <person name="Chan C."/>
        </authorList>
    </citation>
    <scope>NUCLEOTIDE SEQUENCE</scope>
</reference>
<gene>
    <name evidence="4" type="ORF">EVOR1521_LOCUS22645</name>
</gene>
<dbReference type="AlphaFoldDB" id="A0AA36ND58"/>
<dbReference type="PANTHER" id="PTHR43036">
    <property type="entry name" value="OSJNBB0011N17.9 PROTEIN"/>
    <property type="match status" value="1"/>
</dbReference>
<dbReference type="GO" id="GO:0016491">
    <property type="term" value="F:oxidoreductase activity"/>
    <property type="evidence" value="ECO:0007669"/>
    <property type="project" value="InterPro"/>
</dbReference>
<evidence type="ECO:0000256" key="1">
    <source>
        <dbReference type="SAM" id="MobiDB-lite"/>
    </source>
</evidence>
<proteinExistence type="predicted"/>
<dbReference type="Pfam" id="PF08241">
    <property type="entry name" value="Methyltransf_11"/>
    <property type="match status" value="1"/>
</dbReference>
<evidence type="ECO:0000259" key="2">
    <source>
        <dbReference type="Pfam" id="PF01323"/>
    </source>
</evidence>
<feature type="domain" description="DSBA-like thioredoxin" evidence="2">
    <location>
        <begin position="774"/>
        <end position="928"/>
    </location>
</feature>
<dbReference type="InterPro" id="IPR001853">
    <property type="entry name" value="DSBA-like_thioredoxin_dom"/>
</dbReference>
<evidence type="ECO:0000313" key="4">
    <source>
        <dbReference type="EMBL" id="CAJ1399021.1"/>
    </source>
</evidence>
<protein>
    <recommendedName>
        <fullName evidence="6">Methyltransferase type 11 domain-containing protein</fullName>
    </recommendedName>
</protein>